<feature type="transmembrane region" description="Helical" evidence="2">
    <location>
        <begin position="384"/>
        <end position="404"/>
    </location>
</feature>
<accession>A0ABD2W0Y1</accession>
<evidence type="ECO:0008006" key="5">
    <source>
        <dbReference type="Google" id="ProtNLM"/>
    </source>
</evidence>
<dbReference type="PANTHER" id="PTHR38337">
    <property type="entry name" value="AGAP010540-PA"/>
    <property type="match status" value="1"/>
</dbReference>
<evidence type="ECO:0000313" key="4">
    <source>
        <dbReference type="Proteomes" id="UP001627154"/>
    </source>
</evidence>
<feature type="transmembrane region" description="Helical" evidence="2">
    <location>
        <begin position="237"/>
        <end position="261"/>
    </location>
</feature>
<feature type="region of interest" description="Disordered" evidence="1">
    <location>
        <begin position="37"/>
        <end position="60"/>
    </location>
</feature>
<feature type="transmembrane region" description="Helical" evidence="2">
    <location>
        <begin position="182"/>
        <end position="203"/>
    </location>
</feature>
<organism evidence="3 4">
    <name type="scientific">Trichogramma kaykai</name>
    <dbReference type="NCBI Taxonomy" id="54128"/>
    <lineage>
        <taxon>Eukaryota</taxon>
        <taxon>Metazoa</taxon>
        <taxon>Ecdysozoa</taxon>
        <taxon>Arthropoda</taxon>
        <taxon>Hexapoda</taxon>
        <taxon>Insecta</taxon>
        <taxon>Pterygota</taxon>
        <taxon>Neoptera</taxon>
        <taxon>Endopterygota</taxon>
        <taxon>Hymenoptera</taxon>
        <taxon>Apocrita</taxon>
        <taxon>Proctotrupomorpha</taxon>
        <taxon>Chalcidoidea</taxon>
        <taxon>Trichogrammatidae</taxon>
        <taxon>Trichogramma</taxon>
    </lineage>
</organism>
<gene>
    <name evidence="3" type="ORF">TKK_018127</name>
</gene>
<name>A0ABD2W0Y1_9HYME</name>
<dbReference type="PANTHER" id="PTHR38337:SF1">
    <property type="entry name" value="GUSTATORY RECEPTOR"/>
    <property type="match status" value="1"/>
</dbReference>
<protein>
    <recommendedName>
        <fullName evidence="5">Gustatory receptor</fullName>
    </recommendedName>
</protein>
<dbReference type="Proteomes" id="UP001627154">
    <property type="component" value="Unassembled WGS sequence"/>
</dbReference>
<dbReference type="AlphaFoldDB" id="A0ABD2W0Y1"/>
<dbReference type="EMBL" id="JBJJXI010000146">
    <property type="protein sequence ID" value="KAL3386646.1"/>
    <property type="molecule type" value="Genomic_DNA"/>
</dbReference>
<keyword evidence="2" id="KW-0812">Transmembrane</keyword>
<evidence type="ECO:0000256" key="1">
    <source>
        <dbReference type="SAM" id="MobiDB-lite"/>
    </source>
</evidence>
<evidence type="ECO:0000313" key="3">
    <source>
        <dbReference type="EMBL" id="KAL3386646.1"/>
    </source>
</evidence>
<sequence>MTQNYYDFFDKVINSNTGIPEDYWHLIDTVNENGTIPNKECSSSHPSQDEANNSSTPSYLSDFHLRSTEIGEISEMPDYENLSTSAVLHYCKNKILKPYLGLLAVMGLRPNSEQLERCSLYSILANFHTCQVVLFMCMGYVLQYMACYRRDRGFCYISTVLSEISIPNKPRTYERTCHGNAIFAYFLPNALHLIAYIYAIYLFRVKENEQLQNLMERAFLLSSHPAHRGGQKHLVRILWLFIILGVIWIMCASITISLMTANEIVTFQWLKNSSQDLETILKVCLILCTLWHDMVQGTIITSYCLQGQLLISHLHFLRLKLIQHTMPGLEWMKEVSEFKKLLKYFNDEFGPPVCIYTVVNISWTLTGTAWLLKYDSENAKMNPITCINIINVILWAWISVVPFIQAARLTTACSMIQNTGHEVRVRPFVHQSTPREDLDTLLMYTSSLKICARLFRVPITEFQLDALHASSNSTYTNYPRIATLDQSKREARMTGRASL</sequence>
<keyword evidence="2" id="KW-1133">Transmembrane helix</keyword>
<reference evidence="3 4" key="1">
    <citation type="journal article" date="2024" name="bioRxiv">
        <title>A reference genome for Trichogramma kaykai: A tiny desert-dwelling parasitoid wasp with competing sex-ratio distorters.</title>
        <authorList>
            <person name="Culotta J."/>
            <person name="Lindsey A.R."/>
        </authorList>
    </citation>
    <scope>NUCLEOTIDE SEQUENCE [LARGE SCALE GENOMIC DNA]</scope>
    <source>
        <strain evidence="3 4">KSX58</strain>
    </source>
</reference>
<feature type="compositionally biased region" description="Polar residues" evidence="1">
    <location>
        <begin position="37"/>
        <end position="59"/>
    </location>
</feature>
<keyword evidence="2" id="KW-0472">Membrane</keyword>
<feature type="transmembrane region" description="Helical" evidence="2">
    <location>
        <begin position="349"/>
        <end position="372"/>
    </location>
</feature>
<keyword evidence="4" id="KW-1185">Reference proteome</keyword>
<feature type="transmembrane region" description="Helical" evidence="2">
    <location>
        <begin position="118"/>
        <end position="142"/>
    </location>
</feature>
<comment type="caution">
    <text evidence="3">The sequence shown here is derived from an EMBL/GenBank/DDBJ whole genome shotgun (WGS) entry which is preliminary data.</text>
</comment>
<proteinExistence type="predicted"/>
<evidence type="ECO:0000256" key="2">
    <source>
        <dbReference type="SAM" id="Phobius"/>
    </source>
</evidence>